<dbReference type="AlphaFoldDB" id="E8X2Q7"/>
<dbReference type="Proteomes" id="UP000000343">
    <property type="component" value="Chromosome"/>
</dbReference>
<evidence type="ECO:0000313" key="2">
    <source>
        <dbReference type="Proteomes" id="UP000000343"/>
    </source>
</evidence>
<dbReference type="HOGENOM" id="CLU_2117567_0_0_0"/>
<dbReference type="PaxDb" id="1198114-AciX9_3346"/>
<keyword evidence="2" id="KW-1185">Reference proteome</keyword>
<name>E8X2Q7_GRATM</name>
<gene>
    <name evidence="1" type="ordered locus">AciX9_3346</name>
</gene>
<dbReference type="KEGG" id="acm:AciX9_3346"/>
<proteinExistence type="predicted"/>
<organism evidence="2">
    <name type="scientific">Granulicella tundricola (strain ATCC BAA-1859 / DSM 23138 / MP5ACTX9)</name>
    <dbReference type="NCBI Taxonomy" id="1198114"/>
    <lineage>
        <taxon>Bacteria</taxon>
        <taxon>Pseudomonadati</taxon>
        <taxon>Acidobacteriota</taxon>
        <taxon>Terriglobia</taxon>
        <taxon>Terriglobales</taxon>
        <taxon>Acidobacteriaceae</taxon>
        <taxon>Granulicella</taxon>
    </lineage>
</organism>
<dbReference type="RefSeq" id="WP_013581666.1">
    <property type="nucleotide sequence ID" value="NC_015064.1"/>
</dbReference>
<reference evidence="2" key="1">
    <citation type="submission" date="2011-01" db="EMBL/GenBank/DDBJ databases">
        <title>Complete sequence of chromosome of Acidobacterium sp. MP5ACTX9.</title>
        <authorList>
            <consortium name="US DOE Joint Genome Institute"/>
            <person name="Lucas S."/>
            <person name="Copeland A."/>
            <person name="Lapidus A."/>
            <person name="Cheng J.-F."/>
            <person name="Goodwin L."/>
            <person name="Pitluck S."/>
            <person name="Teshima H."/>
            <person name="Detter J.C."/>
            <person name="Han C."/>
            <person name="Tapia R."/>
            <person name="Land M."/>
            <person name="Hauser L."/>
            <person name="Kyrpides N."/>
            <person name="Ivanova N."/>
            <person name="Ovchinnikova G."/>
            <person name="Pagani I."/>
            <person name="Rawat S.R."/>
            <person name="Mannisto M."/>
            <person name="Haggblom M.M."/>
            <person name="Woyke T."/>
        </authorList>
    </citation>
    <scope>NUCLEOTIDE SEQUENCE [LARGE SCALE GENOMIC DNA]</scope>
    <source>
        <strain evidence="2">MP5ACTX9</strain>
    </source>
</reference>
<dbReference type="EMBL" id="CP002480">
    <property type="protein sequence ID" value="ADW70354.1"/>
    <property type="molecule type" value="Genomic_DNA"/>
</dbReference>
<sequence length="114" mass="11774">MSDVFLVGLFGHTGQGNEALTELLANGVAHEAIQVIGDLGAPAGQAGAMHHVTFDVLHISKEQRGQFMDGIRAGGVVLAVLGAGVAVEETLRKHEALVVERTDSKAGVVSHNVA</sequence>
<protein>
    <submittedName>
        <fullName evidence="1">Uncharacterized protein</fullName>
    </submittedName>
</protein>
<evidence type="ECO:0000313" key="1">
    <source>
        <dbReference type="EMBL" id="ADW70354.1"/>
    </source>
</evidence>
<accession>E8X2Q7</accession>